<feature type="compositionally biased region" description="Polar residues" evidence="2">
    <location>
        <begin position="558"/>
        <end position="568"/>
    </location>
</feature>
<proteinExistence type="predicted"/>
<feature type="region of interest" description="Disordered" evidence="2">
    <location>
        <begin position="1578"/>
        <end position="1721"/>
    </location>
</feature>
<feature type="region of interest" description="Disordered" evidence="2">
    <location>
        <begin position="488"/>
        <end position="662"/>
    </location>
</feature>
<feature type="compositionally biased region" description="Low complexity" evidence="2">
    <location>
        <begin position="957"/>
        <end position="971"/>
    </location>
</feature>
<feature type="compositionally biased region" description="Polar residues" evidence="2">
    <location>
        <begin position="296"/>
        <end position="308"/>
    </location>
</feature>
<keyword evidence="4" id="KW-1185">Reference proteome</keyword>
<feature type="compositionally biased region" description="Polar residues" evidence="2">
    <location>
        <begin position="1"/>
        <end position="19"/>
    </location>
</feature>
<feature type="compositionally biased region" description="Basic and acidic residues" evidence="2">
    <location>
        <begin position="984"/>
        <end position="996"/>
    </location>
</feature>
<dbReference type="InterPro" id="IPR011989">
    <property type="entry name" value="ARM-like"/>
</dbReference>
<accession>A0A316Z8C2</accession>
<feature type="region of interest" description="Disordered" evidence="2">
    <location>
        <begin position="957"/>
        <end position="1020"/>
    </location>
</feature>
<gene>
    <name evidence="3" type="ORF">FA09DRAFT_331350</name>
</gene>
<feature type="compositionally biased region" description="Basic and acidic residues" evidence="2">
    <location>
        <begin position="167"/>
        <end position="180"/>
    </location>
</feature>
<feature type="compositionally biased region" description="Low complexity" evidence="2">
    <location>
        <begin position="89"/>
        <end position="110"/>
    </location>
</feature>
<dbReference type="GO" id="GO:0005737">
    <property type="term" value="C:cytoplasm"/>
    <property type="evidence" value="ECO:0007669"/>
    <property type="project" value="TreeGrafter"/>
</dbReference>
<feature type="compositionally biased region" description="Acidic residues" evidence="2">
    <location>
        <begin position="547"/>
        <end position="556"/>
    </location>
</feature>
<dbReference type="EMBL" id="KZ819299">
    <property type="protein sequence ID" value="PWN96485.1"/>
    <property type="molecule type" value="Genomic_DNA"/>
</dbReference>
<feature type="compositionally biased region" description="Basic and acidic residues" evidence="2">
    <location>
        <begin position="1675"/>
        <end position="1684"/>
    </location>
</feature>
<dbReference type="GeneID" id="37270532"/>
<dbReference type="GO" id="GO:0019888">
    <property type="term" value="F:protein phosphatase regulator activity"/>
    <property type="evidence" value="ECO:0007669"/>
    <property type="project" value="TreeGrafter"/>
</dbReference>
<dbReference type="RefSeq" id="XP_025596764.1">
    <property type="nucleotide sequence ID" value="XM_025742988.1"/>
</dbReference>
<feature type="compositionally biased region" description="Low complexity" evidence="2">
    <location>
        <begin position="502"/>
        <end position="514"/>
    </location>
</feature>
<feature type="region of interest" description="Disordered" evidence="2">
    <location>
        <begin position="1"/>
        <end position="436"/>
    </location>
</feature>
<evidence type="ECO:0000256" key="1">
    <source>
        <dbReference type="ARBA" id="ARBA00022737"/>
    </source>
</evidence>
<name>A0A316Z8C2_9BASI</name>
<protein>
    <submittedName>
        <fullName evidence="3">ARM repeat-containing protein</fullName>
    </submittedName>
</protein>
<evidence type="ECO:0000313" key="3">
    <source>
        <dbReference type="EMBL" id="PWN96485.1"/>
    </source>
</evidence>
<feature type="compositionally biased region" description="Basic and acidic residues" evidence="2">
    <location>
        <begin position="1695"/>
        <end position="1705"/>
    </location>
</feature>
<dbReference type="InterPro" id="IPR051023">
    <property type="entry name" value="PP2A_Regulatory_Subunit_A"/>
</dbReference>
<evidence type="ECO:0000313" key="4">
    <source>
        <dbReference type="Proteomes" id="UP000245946"/>
    </source>
</evidence>
<feature type="compositionally biased region" description="Low complexity" evidence="2">
    <location>
        <begin position="260"/>
        <end position="274"/>
    </location>
</feature>
<feature type="compositionally biased region" description="Basic and acidic residues" evidence="2">
    <location>
        <begin position="592"/>
        <end position="602"/>
    </location>
</feature>
<dbReference type="STRING" id="58919.A0A316Z8C2"/>
<reference evidence="3 4" key="1">
    <citation type="journal article" date="2018" name="Mol. Biol. Evol.">
        <title>Broad Genomic Sampling Reveals a Smut Pathogenic Ancestry of the Fungal Clade Ustilaginomycotina.</title>
        <authorList>
            <person name="Kijpornyongpan T."/>
            <person name="Mondo S.J."/>
            <person name="Barry K."/>
            <person name="Sandor L."/>
            <person name="Lee J."/>
            <person name="Lipzen A."/>
            <person name="Pangilinan J."/>
            <person name="LaButti K."/>
            <person name="Hainaut M."/>
            <person name="Henrissat B."/>
            <person name="Grigoriev I.V."/>
            <person name="Spatafora J.W."/>
            <person name="Aime M.C."/>
        </authorList>
    </citation>
    <scope>NUCLEOTIDE SEQUENCE [LARGE SCALE GENOMIC DNA]</scope>
    <source>
        <strain evidence="3 4">MCA 4186</strain>
    </source>
</reference>
<dbReference type="InterPro" id="IPR016024">
    <property type="entry name" value="ARM-type_fold"/>
</dbReference>
<feature type="compositionally biased region" description="Low complexity" evidence="2">
    <location>
        <begin position="25"/>
        <end position="39"/>
    </location>
</feature>
<dbReference type="Proteomes" id="UP000245946">
    <property type="component" value="Unassembled WGS sequence"/>
</dbReference>
<dbReference type="PANTHER" id="PTHR10648:SF1">
    <property type="entry name" value="SERINE_THREONINE-PROTEIN PHOSPHATASE 4 REGULATORY SUBUNIT 1"/>
    <property type="match status" value="1"/>
</dbReference>
<feature type="compositionally biased region" description="Acidic residues" evidence="2">
    <location>
        <begin position="1597"/>
        <end position="1608"/>
    </location>
</feature>
<dbReference type="PANTHER" id="PTHR10648">
    <property type="entry name" value="SERINE/THREONINE-PROTEIN PHOSPHATASE PP2A 65 KDA REGULATORY SUBUNIT"/>
    <property type="match status" value="1"/>
</dbReference>
<feature type="compositionally biased region" description="Low complexity" evidence="2">
    <location>
        <begin position="153"/>
        <end position="166"/>
    </location>
</feature>
<feature type="compositionally biased region" description="Low complexity" evidence="2">
    <location>
        <begin position="603"/>
        <end position="620"/>
    </location>
</feature>
<evidence type="ECO:0000256" key="2">
    <source>
        <dbReference type="SAM" id="MobiDB-lite"/>
    </source>
</evidence>
<dbReference type="Gene3D" id="1.25.10.10">
    <property type="entry name" value="Leucine-rich Repeat Variant"/>
    <property type="match status" value="1"/>
</dbReference>
<feature type="compositionally biased region" description="Low complexity" evidence="2">
    <location>
        <begin position="342"/>
        <end position="352"/>
    </location>
</feature>
<feature type="compositionally biased region" description="Low complexity" evidence="2">
    <location>
        <begin position="628"/>
        <end position="648"/>
    </location>
</feature>
<dbReference type="SUPFAM" id="SSF48371">
    <property type="entry name" value="ARM repeat"/>
    <property type="match status" value="1"/>
</dbReference>
<feature type="compositionally biased region" description="Polar residues" evidence="2">
    <location>
        <begin position="1006"/>
        <end position="1018"/>
    </location>
</feature>
<feature type="compositionally biased region" description="Low complexity" evidence="2">
    <location>
        <begin position="230"/>
        <end position="243"/>
    </location>
</feature>
<feature type="compositionally biased region" description="Polar residues" evidence="2">
    <location>
        <begin position="653"/>
        <end position="662"/>
    </location>
</feature>
<feature type="compositionally biased region" description="Low complexity" evidence="2">
    <location>
        <begin position="181"/>
        <end position="199"/>
    </location>
</feature>
<organism evidence="3 4">
    <name type="scientific">Tilletiopsis washingtonensis</name>
    <dbReference type="NCBI Taxonomy" id="58919"/>
    <lineage>
        <taxon>Eukaryota</taxon>
        <taxon>Fungi</taxon>
        <taxon>Dikarya</taxon>
        <taxon>Basidiomycota</taxon>
        <taxon>Ustilaginomycotina</taxon>
        <taxon>Exobasidiomycetes</taxon>
        <taxon>Entylomatales</taxon>
        <taxon>Entylomatales incertae sedis</taxon>
        <taxon>Tilletiopsis</taxon>
    </lineage>
</organism>
<feature type="compositionally biased region" description="Basic and acidic residues" evidence="2">
    <location>
        <begin position="1584"/>
        <end position="1593"/>
    </location>
</feature>
<feature type="compositionally biased region" description="Low complexity" evidence="2">
    <location>
        <begin position="398"/>
        <end position="411"/>
    </location>
</feature>
<keyword evidence="1" id="KW-0677">Repeat</keyword>
<sequence>MPDTNSTEAAESSDVSSAPQRDDAAPGSSPSPASAWPSLSGGGGSSDKPKHSHQRSRSVNLSPVMAHSGFPQGLGAGWEGPRAGAGTFPSMGGAMAPSAAASERAGPSAPNAAHRLSTPLFPPQARSALARKSPDVLPVPDEGAGAEMRRSRSSSSNGSDSGAYASDEQRAAGRQSERGLRLSGAAGSASIRAASPARAFGVPVSPRLQAFGTSSPVAAARRRSIDPGTRSPIIRPASPRAIPVNPDPNHPFDSVWPAESSPSSSSSASPSTSPHNLDGISIPSPHRFGAGVDPLQNGSSSMTRQLSHSPREVRHSFSSPVLRTRTPPPPVVNGGGTHARQRSGSSRGLSSSPVQGRRMSRGAEDPLLGLATPPSPPQAMSFARTGHKNVMEALAMHSRSSSSSSSSSGGSVEESPTAKALSPPSGPQTQVDAQNVIAGISIGEPLRAADLASNLERRNSGGETLSSTLEAARSALNASPAPLAATMPADFLSSSGMGTYAPFRSRSPVAVPSPSRTPPPHLDPGMGESPPKVRSFIGMPPRSGYELSDDPDDVGSEDGSNGSRSGSINEDDDRDTEERDRDVDSDDDARDDEMGGEPHAESSESAADESSASPAAGSAARPHMPKRPSLTRSPVVPPLLLLENSLPPGAGPGQTSERGWPLTSQRDSMLGFYGGGDGNEPTDWRSMGSEQMDWLSPDRDNAPPGGRAGGEIPGGVDSVDPALLDGQQAQSDVPMEEEAADEGLSTLERMFLFAKSEMTFHRVLVARSLADWIYEIDLSDAVEYVIPLLNGLGTDELDVCAAFTPELHRLMWYFFRNCPLDLPPASDAPAPPEEDDAQEHATRPVLSVEVFTPLLCALLLNSNNSIASAAQMALVQFFARIRGATLSDAAGDPIEDERQAAEWQFDTSLVRDASGREGQRVELRPYDFGKRERDAVEAELLENVAFAIGKLHTDTARQAAAQAEDASSAPATEQPEQDSLAEDAPERDADVDMSEREDSDMEIADPSSSTFHPSSPVTSAYDKADVDEEAAVGRMASVSLLAALAAEALVSVELLEQRVVPEIVQLQTDAAFFVRKEVAIAIGALAKHVPAGVVMSSLMPAFHAFVGDDIWHVRQAICLSIPALFAQVERDVKRQYLIDALRTFSADVSRNVRSAALEIIGEAIYLFHEDPAGVPDELVRHFLGEPFDGTGDGGESAGARASDPFSGFDSENWLDEMTSRPSLGFDAERPLVMAYNFPAVVLTLGADNWPRLREAHRGLVLSSQSPKVRRSLAASLHEVAKIIGPQRAHEDLVELFEHSMWSADTDAEVKGAAIEHLDVFLGCLPAADAEGQLQKLHSFWSAHFEREWRLRERLAQHIPALAERYLLEDESGNLVTLMQLALADPISAVRDAGVASVPALYRIFSAHDQEVADGFLGMLADMGAAEGYRSRVACVLAMQALFEAHVERSSVELSLMERLVELAQDRVIDVRIYLARAVALMCRLDVLYASPHSRSTALLGILARLHRDTCPEVRDPILAVLAPEDVEALPAADPAPTLDERRELVLGPAGGGPHKPARSEGEPMFDMDEAAAARAIPDVNMQDAARDPSHVDPDASMFEEEDDDEEREEQPHHLLNVGGPDSPEQARRPLPPSDEGWLTSPERAADAPASSTPGAADPFLSYVAGRRSDGTPTKQPREEGREGGLDADASPSRSESAEPRERSAEPADGPRGMLFGGEADA</sequence>
<dbReference type="OrthoDB" id="9986677at2759"/>